<dbReference type="PANTHER" id="PTHR34512:SF30">
    <property type="entry name" value="OUTER MEMBRANE PROTEIN ASSEMBLY FACTOR BAMB"/>
    <property type="match status" value="1"/>
</dbReference>
<evidence type="ECO:0000313" key="2">
    <source>
        <dbReference type="EMBL" id="GGN95959.1"/>
    </source>
</evidence>
<dbReference type="InterPro" id="IPR015943">
    <property type="entry name" value="WD40/YVTN_repeat-like_dom_sf"/>
</dbReference>
<feature type="domain" description="Pyrrolo-quinoline quinone repeat" evidence="1">
    <location>
        <begin position="253"/>
        <end position="465"/>
    </location>
</feature>
<comment type="caution">
    <text evidence="2">The sequence shown here is derived from an EMBL/GenBank/DDBJ whole genome shotgun (WGS) entry which is preliminary data.</text>
</comment>
<reference evidence="2" key="2">
    <citation type="submission" date="2020-09" db="EMBL/GenBank/DDBJ databases">
        <authorList>
            <person name="Sun Q."/>
            <person name="Ohkuma M."/>
        </authorList>
    </citation>
    <scope>NUCLEOTIDE SEQUENCE</scope>
    <source>
        <strain evidence="2">JCM 17820</strain>
    </source>
</reference>
<gene>
    <name evidence="2" type="ORF">GCM10009030_23660</name>
</gene>
<accession>A0A830GLS1</accession>
<dbReference type="Gene3D" id="2.40.128.630">
    <property type="match status" value="1"/>
</dbReference>
<dbReference type="InterPro" id="IPR006311">
    <property type="entry name" value="TAT_signal"/>
</dbReference>
<dbReference type="InterPro" id="IPR018391">
    <property type="entry name" value="PQQ_b-propeller_rpt"/>
</dbReference>
<sequence>MFRNDRRTFLKGIGLAACGISLTAVGSRTTTAATDDDGWPTFQHDARNTGSVASGPGVEFPKVGSSVRTGIYTDSRPAVADGVAYYASGSVTATDLETGSAVWRTPFSAADAPIGEDLAPTVAGDTLVVSGGGVVTALSRSDGSVRWQYETDSVDSSSTKVVDGTVYVASDTGWCHAVSLADGTREWAFETPGDVHTYKLFGVPAVADGTVFISSSQGLYALDAATGEQQWTGTTSDFPPVVGDGSVYVVRGENVAALDQATGEEQWRTDAEYDIRSTPVVADGRVFVRRYPDSVHAIDAADGTELWEAEPGEANYIQLAVADDTLYVPTGTDFYQQLVAFDTATGEERWRHYRTELEIAEPLGVYLADGSLYFFTGGDTLQELVDGPRSFRWSYELRTFDSDGDESEYVPETPPVASQYGVYVSHQTSEGGLLQAIEDDKGGYRWAASSDGTLGVGDTGVYAVDGDDLTAYDIVETDGLFEGESERWTKSLKPLTTAPLAVEGTVYVGSGVDGDAAAVYAIDAESGETRWTFTGSGCPPLATVTAGPASLGDRVVVGTDNRLFALTKATGSIVWTDLGKVEHAATNDSQAFAAGDSTLRAVSAEGDDQWRYDVAGSVQGLAAGDDRVYVQVMASGGDRLVAVDAADGTEVWEYTDPNLDAITAPSATDNAVYLGSGPSVRALDPSDGSEIRAYRTGERVVQPPAVTDGSVYATTEAAAVTAFDRTE</sequence>
<dbReference type="InterPro" id="IPR011047">
    <property type="entry name" value="Quinoprotein_ADH-like_sf"/>
</dbReference>
<dbReference type="Pfam" id="PF13360">
    <property type="entry name" value="PQQ_2"/>
    <property type="match status" value="3"/>
</dbReference>
<dbReference type="Gene3D" id="2.40.10.480">
    <property type="match status" value="2"/>
</dbReference>
<dbReference type="RefSeq" id="WP_188997843.1">
    <property type="nucleotide sequence ID" value="NZ_BMOU01000004.1"/>
</dbReference>
<dbReference type="SUPFAM" id="SSF50998">
    <property type="entry name" value="Quinoprotein alcohol dehydrogenase-like"/>
    <property type="match status" value="4"/>
</dbReference>
<protein>
    <recommendedName>
        <fullName evidence="1">Pyrrolo-quinoline quinone repeat domain-containing protein</fullName>
    </recommendedName>
</protein>
<keyword evidence="3" id="KW-1185">Reference proteome</keyword>
<evidence type="ECO:0000259" key="1">
    <source>
        <dbReference type="Pfam" id="PF13360"/>
    </source>
</evidence>
<reference evidence="2" key="1">
    <citation type="journal article" date="2014" name="Int. J. Syst. Evol. Microbiol.">
        <title>Complete genome sequence of Corynebacterium casei LMG S-19264T (=DSM 44701T), isolated from a smear-ripened cheese.</title>
        <authorList>
            <consortium name="US DOE Joint Genome Institute (JGI-PGF)"/>
            <person name="Walter F."/>
            <person name="Albersmeier A."/>
            <person name="Kalinowski J."/>
            <person name="Ruckert C."/>
        </authorList>
    </citation>
    <scope>NUCLEOTIDE SEQUENCE</scope>
    <source>
        <strain evidence="2">JCM 17820</strain>
    </source>
</reference>
<dbReference type="AlphaFoldDB" id="A0A830GLS1"/>
<dbReference type="Gene3D" id="2.130.10.10">
    <property type="entry name" value="YVTN repeat-like/Quinoprotein amine dehydrogenase"/>
    <property type="match status" value="2"/>
</dbReference>
<name>A0A830GLS1_9EURY</name>
<dbReference type="PANTHER" id="PTHR34512">
    <property type="entry name" value="CELL SURFACE PROTEIN"/>
    <property type="match status" value="1"/>
</dbReference>
<dbReference type="EMBL" id="BMOU01000004">
    <property type="protein sequence ID" value="GGN95959.1"/>
    <property type="molecule type" value="Genomic_DNA"/>
</dbReference>
<dbReference type="Proteomes" id="UP000605784">
    <property type="component" value="Unassembled WGS sequence"/>
</dbReference>
<dbReference type="SMART" id="SM00564">
    <property type="entry name" value="PQQ"/>
    <property type="match status" value="13"/>
</dbReference>
<feature type="domain" description="Pyrrolo-quinoline quinone repeat" evidence="1">
    <location>
        <begin position="596"/>
        <end position="688"/>
    </location>
</feature>
<organism evidence="2 3">
    <name type="scientific">Haloarcula pellucida</name>
    <dbReference type="NCBI Taxonomy" id="1427151"/>
    <lineage>
        <taxon>Archaea</taxon>
        <taxon>Methanobacteriati</taxon>
        <taxon>Methanobacteriota</taxon>
        <taxon>Stenosarchaea group</taxon>
        <taxon>Halobacteria</taxon>
        <taxon>Halobacteriales</taxon>
        <taxon>Haloarculaceae</taxon>
        <taxon>Haloarcula</taxon>
    </lineage>
</organism>
<feature type="domain" description="Pyrrolo-quinoline quinone repeat" evidence="1">
    <location>
        <begin position="73"/>
        <end position="251"/>
    </location>
</feature>
<evidence type="ECO:0000313" key="3">
    <source>
        <dbReference type="Proteomes" id="UP000605784"/>
    </source>
</evidence>
<proteinExistence type="predicted"/>
<dbReference type="PROSITE" id="PS51318">
    <property type="entry name" value="TAT"/>
    <property type="match status" value="1"/>
</dbReference>
<dbReference type="InterPro" id="IPR002372">
    <property type="entry name" value="PQQ_rpt_dom"/>
</dbReference>